<proteinExistence type="predicted"/>
<sequence length="161" mass="17843">MRNHLLLFMAAGALTLSSCNKQEKKDQPTTPETTENVKSENIKIEFTGTETFTIKNPKLKVSLYGVSEGLQDAPATLITEKEVEGKAIPFTIELPVPADAESKITPKPTNGVKYYIATEWDSDGNGKANEKGDIFIDHDKEFPNVKINSETPQKIYVKTLK</sequence>
<evidence type="ECO:0000313" key="2">
    <source>
        <dbReference type="Proteomes" id="UP000186744"/>
    </source>
</evidence>
<accession>A0A1N7L340</accession>
<evidence type="ECO:0008006" key="3">
    <source>
        <dbReference type="Google" id="ProtNLM"/>
    </source>
</evidence>
<dbReference type="EMBL" id="FTOL01000001">
    <property type="protein sequence ID" value="SIS68285.1"/>
    <property type="molecule type" value="Genomic_DNA"/>
</dbReference>
<gene>
    <name evidence="1" type="ORF">SAMN05421786_101973</name>
</gene>
<organism evidence="1 2">
    <name type="scientific">Chryseobacterium ureilyticum</name>
    <dbReference type="NCBI Taxonomy" id="373668"/>
    <lineage>
        <taxon>Bacteria</taxon>
        <taxon>Pseudomonadati</taxon>
        <taxon>Bacteroidota</taxon>
        <taxon>Flavobacteriia</taxon>
        <taxon>Flavobacteriales</taxon>
        <taxon>Weeksellaceae</taxon>
        <taxon>Chryseobacterium group</taxon>
        <taxon>Chryseobacterium</taxon>
    </lineage>
</organism>
<evidence type="ECO:0000313" key="1">
    <source>
        <dbReference type="EMBL" id="SIS68285.1"/>
    </source>
</evidence>
<keyword evidence="2" id="KW-1185">Reference proteome</keyword>
<dbReference type="Proteomes" id="UP000186744">
    <property type="component" value="Unassembled WGS sequence"/>
</dbReference>
<protein>
    <recommendedName>
        <fullName evidence="3">Lipoprotein</fullName>
    </recommendedName>
</protein>
<dbReference type="AlphaFoldDB" id="A0A1N7L340"/>
<dbReference type="RefSeq" id="WP_185116855.1">
    <property type="nucleotide sequence ID" value="NZ_FTOL01000001.1"/>
</dbReference>
<name>A0A1N7L340_9FLAO</name>
<reference evidence="2" key="1">
    <citation type="submission" date="2017-01" db="EMBL/GenBank/DDBJ databases">
        <authorList>
            <person name="Varghese N."/>
            <person name="Submissions S."/>
        </authorList>
    </citation>
    <scope>NUCLEOTIDE SEQUENCE [LARGE SCALE GENOMIC DNA]</scope>
    <source>
        <strain evidence="2">DSM 18017</strain>
    </source>
</reference>
<dbReference type="PROSITE" id="PS51257">
    <property type="entry name" value="PROKAR_LIPOPROTEIN"/>
    <property type="match status" value="1"/>
</dbReference>